<evidence type="ECO:0000256" key="4">
    <source>
        <dbReference type="ARBA" id="ARBA00013186"/>
    </source>
</evidence>
<dbReference type="InterPro" id="IPR050197">
    <property type="entry name" value="Aldolase_class_II_sugar_metab"/>
</dbReference>
<evidence type="ECO:0000313" key="8">
    <source>
        <dbReference type="EMBL" id="GMA84837.1"/>
    </source>
</evidence>
<feature type="domain" description="Class II aldolase/adducin N-terminal" evidence="7">
    <location>
        <begin position="1"/>
        <end position="91"/>
    </location>
</feature>
<dbReference type="Pfam" id="PF00596">
    <property type="entry name" value="Aldolase_II"/>
    <property type="match status" value="1"/>
</dbReference>
<evidence type="ECO:0000256" key="5">
    <source>
        <dbReference type="ARBA" id="ARBA00022723"/>
    </source>
</evidence>
<keyword evidence="6" id="KW-0862">Zinc</keyword>
<dbReference type="EMBL" id="BSUZ01000001">
    <property type="protein sequence ID" value="GMA84837.1"/>
    <property type="molecule type" value="Genomic_DNA"/>
</dbReference>
<evidence type="ECO:0000256" key="6">
    <source>
        <dbReference type="ARBA" id="ARBA00022833"/>
    </source>
</evidence>
<accession>A0ABQ6J9I8</accession>
<keyword evidence="9" id="KW-1185">Reference proteome</keyword>
<evidence type="ECO:0000259" key="7">
    <source>
        <dbReference type="Pfam" id="PF00596"/>
    </source>
</evidence>
<reference evidence="9" key="1">
    <citation type="journal article" date="2019" name="Int. J. Syst. Evol. Microbiol.">
        <title>The Global Catalogue of Microorganisms (GCM) 10K type strain sequencing project: providing services to taxonomists for standard genome sequencing and annotation.</title>
        <authorList>
            <consortium name="The Broad Institute Genomics Platform"/>
            <consortium name="The Broad Institute Genome Sequencing Center for Infectious Disease"/>
            <person name="Wu L."/>
            <person name="Ma J."/>
        </authorList>
    </citation>
    <scope>NUCLEOTIDE SEQUENCE [LARGE SCALE GENOMIC DNA]</scope>
    <source>
        <strain evidence="9">NBRC 108730</strain>
    </source>
</reference>
<evidence type="ECO:0000256" key="1">
    <source>
        <dbReference type="ARBA" id="ARBA00001726"/>
    </source>
</evidence>
<dbReference type="InterPro" id="IPR001303">
    <property type="entry name" value="Aldolase_II/adducin_N"/>
</dbReference>
<dbReference type="PANTHER" id="PTHR22789:SF8">
    <property type="entry name" value="L-RIBULOSE-5-PHOSPHATE 4-EPIMERASE SGBE"/>
    <property type="match status" value="1"/>
</dbReference>
<dbReference type="PANTHER" id="PTHR22789">
    <property type="entry name" value="FUCULOSE PHOSPHATE ALDOLASE"/>
    <property type="match status" value="1"/>
</dbReference>
<protein>
    <recommendedName>
        <fullName evidence="4">L-ribulose-5-phosphate 4-epimerase</fullName>
        <ecNumber evidence="4">5.1.3.4</ecNumber>
    </recommendedName>
</protein>
<evidence type="ECO:0000256" key="3">
    <source>
        <dbReference type="ARBA" id="ARBA00010037"/>
    </source>
</evidence>
<dbReference type="InterPro" id="IPR036409">
    <property type="entry name" value="Aldolase_II/adducin_N_sf"/>
</dbReference>
<keyword evidence="5" id="KW-0479">Metal-binding</keyword>
<dbReference type="SUPFAM" id="SSF53639">
    <property type="entry name" value="AraD/HMP-PK domain-like"/>
    <property type="match status" value="1"/>
</dbReference>
<dbReference type="Gene3D" id="3.40.225.10">
    <property type="entry name" value="Class II aldolase/adducin N-terminal domain"/>
    <property type="match status" value="1"/>
</dbReference>
<comment type="catalytic activity">
    <reaction evidence="1">
        <text>L-ribulose 5-phosphate = D-xylulose 5-phosphate</text>
        <dbReference type="Rhea" id="RHEA:22368"/>
        <dbReference type="ChEBI" id="CHEBI:57737"/>
        <dbReference type="ChEBI" id="CHEBI:58226"/>
        <dbReference type="EC" id="5.1.3.4"/>
    </reaction>
</comment>
<organism evidence="8 9">
    <name type="scientific">Angustibacter aerolatus</name>
    <dbReference type="NCBI Taxonomy" id="1162965"/>
    <lineage>
        <taxon>Bacteria</taxon>
        <taxon>Bacillati</taxon>
        <taxon>Actinomycetota</taxon>
        <taxon>Actinomycetes</taxon>
        <taxon>Kineosporiales</taxon>
        <taxon>Kineosporiaceae</taxon>
    </lineage>
</organism>
<comment type="similarity">
    <text evidence="3">Belongs to the aldolase class II family. AraD/FucA subfamily.</text>
</comment>
<name>A0ABQ6J9I8_9ACTN</name>
<sequence>MHTHSPYACGWAARHEAIPCVLTAIADEFGGPIPVGPFAMIGDDSIGRGVVETLRSSASPAVLMANHGVFTVGNDARSAVKAAVMCEDVARSVHLARQGGPVVPIPDAAIAALHHRYQHAYGQASAPADHEEHRA</sequence>
<dbReference type="Proteomes" id="UP001157017">
    <property type="component" value="Unassembled WGS sequence"/>
</dbReference>
<dbReference type="EC" id="5.1.3.4" evidence="4"/>
<evidence type="ECO:0000256" key="2">
    <source>
        <dbReference type="ARBA" id="ARBA00001947"/>
    </source>
</evidence>
<proteinExistence type="inferred from homology"/>
<gene>
    <name evidence="8" type="ORF">GCM10025868_00870</name>
</gene>
<evidence type="ECO:0000313" key="9">
    <source>
        <dbReference type="Proteomes" id="UP001157017"/>
    </source>
</evidence>
<comment type="cofactor">
    <cofactor evidence="2">
        <name>Zn(2+)</name>
        <dbReference type="ChEBI" id="CHEBI:29105"/>
    </cofactor>
</comment>
<comment type="caution">
    <text evidence="8">The sequence shown here is derived from an EMBL/GenBank/DDBJ whole genome shotgun (WGS) entry which is preliminary data.</text>
</comment>